<keyword evidence="2" id="KW-0732">Signal</keyword>
<feature type="chain" id="PRO_5041390482" evidence="2">
    <location>
        <begin position="22"/>
        <end position="447"/>
    </location>
</feature>
<evidence type="ECO:0000256" key="2">
    <source>
        <dbReference type="SAM" id="SignalP"/>
    </source>
</evidence>
<name>A0AA45UTG8_ANAPH</name>
<dbReference type="EMBL" id="FLLR01000037">
    <property type="protein sequence ID" value="SBO14509.1"/>
    <property type="molecule type" value="Genomic_DNA"/>
</dbReference>
<feature type="domain" description="Msp4/OMP-like" evidence="3">
    <location>
        <begin position="39"/>
        <end position="149"/>
    </location>
</feature>
<protein>
    <submittedName>
        <fullName evidence="4">Major surface antigen 4</fullName>
    </submittedName>
</protein>
<reference evidence="5" key="1">
    <citation type="submission" date="2016-03" db="EMBL/GenBank/DDBJ databases">
        <authorList>
            <person name="Loux Valentin"/>
        </authorList>
    </citation>
    <scope>NUCLEOTIDE SEQUENCE [LARGE SCALE GENOMIC DNA]</scope>
    <source>
        <strain evidence="5">C1</strain>
    </source>
</reference>
<gene>
    <name evidence="4" type="primary">msp4_21</name>
    <name evidence="4" type="ORF">ANAPC1_00868</name>
</gene>
<dbReference type="Proteomes" id="UP000078419">
    <property type="component" value="Unassembled WGS sequence"/>
</dbReference>
<proteinExistence type="predicted"/>
<feature type="signal peptide" evidence="2">
    <location>
        <begin position="1"/>
        <end position="21"/>
    </location>
</feature>
<evidence type="ECO:0000256" key="1">
    <source>
        <dbReference type="SAM" id="MobiDB-lite"/>
    </source>
</evidence>
<dbReference type="SUPFAM" id="SSF56925">
    <property type="entry name" value="OMPA-like"/>
    <property type="match status" value="1"/>
</dbReference>
<dbReference type="AlphaFoldDB" id="A0AA45UTG8"/>
<dbReference type="InterPro" id="IPR011250">
    <property type="entry name" value="OMP/PagP_B-barrel"/>
</dbReference>
<dbReference type="RefSeq" id="WP_231106406.1">
    <property type="nucleotide sequence ID" value="NZ_FLLZ01000030.1"/>
</dbReference>
<dbReference type="Pfam" id="PF01617">
    <property type="entry name" value="Surface_Ag_2"/>
    <property type="match status" value="2"/>
</dbReference>
<evidence type="ECO:0000259" key="3">
    <source>
        <dbReference type="Pfam" id="PF01617"/>
    </source>
</evidence>
<dbReference type="InterPro" id="IPR002566">
    <property type="entry name" value="Msp4_OMP-like"/>
</dbReference>
<feature type="domain" description="Msp4/OMP-like" evidence="3">
    <location>
        <begin position="314"/>
        <end position="447"/>
    </location>
</feature>
<evidence type="ECO:0000313" key="5">
    <source>
        <dbReference type="Proteomes" id="UP000078419"/>
    </source>
</evidence>
<feature type="compositionally biased region" description="Polar residues" evidence="1">
    <location>
        <begin position="277"/>
        <end position="289"/>
    </location>
</feature>
<feature type="region of interest" description="Disordered" evidence="1">
    <location>
        <begin position="273"/>
        <end position="292"/>
    </location>
</feature>
<accession>A0AA45UTG8</accession>
<dbReference type="Gene3D" id="2.40.160.20">
    <property type="match status" value="1"/>
</dbReference>
<evidence type="ECO:0000313" key="4">
    <source>
        <dbReference type="EMBL" id="SBO14509.1"/>
    </source>
</evidence>
<dbReference type="FunFam" id="2.40.160.20:FF:000014">
    <property type="entry name" value="Outer membrane protein, MSP2 family"/>
    <property type="match status" value="1"/>
</dbReference>
<comment type="caution">
    <text evidence="4">The sequence shown here is derived from an EMBL/GenBank/DDBJ whole genome shotgun (WGS) entry which is preliminary data.</text>
</comment>
<organism evidence="4 5">
    <name type="scientific">Anaplasma phagocytophilum</name>
    <name type="common">Ehrlichia phagocytophila</name>
    <dbReference type="NCBI Taxonomy" id="948"/>
    <lineage>
        <taxon>Bacteria</taxon>
        <taxon>Pseudomonadati</taxon>
        <taxon>Pseudomonadota</taxon>
        <taxon>Alphaproteobacteria</taxon>
        <taxon>Rickettsiales</taxon>
        <taxon>Anaplasmataceae</taxon>
        <taxon>Anaplasma</taxon>
        <taxon>phagocytophilum group</taxon>
    </lineage>
</organism>
<sequence>MRSRNKLLLGSVMMSLAIVMAGQDAKAHDDGSASGSGGAGYFYVGLDYSPAFSQIRDFSIRESSDKDRAVYPYLNNGNIIKLESNRFDWTNPNPSIRFQDNMLVAMEGSVGYGIGNTRVEFEVGYEHFKIRGTSCSVSSEDSETDALYLLAREMSHGVVSMQTGGLAAALAKTSGKDFVQFAKAVEISHSDIDNKVCKTKSAGIGAAKCTRQHSDKPCSTYAHYARSTEKRDDLGATSLCGDSGYAGPDEIQGKHDSNPNVFRDFVKKTLLGDGSKNWPTSTGEGSKSNDNAKEVAKDLVNELTPEERTIVAGLFAKIIEGSEVIEIKAISSTSVTMNICSDITISNILMPYVCVGPGMSFVSVVDGHTAAKFAYRLKAGLSYKFSKEVTAFAGGFYHHVIGDGVYDDLPLRHLSDDISPVKHAKETAIARFVMRYFGGEFGVRLAF</sequence>